<sequence length="327" mass="34946">MKPFRERDTVKVGLVGAAIMAVIGLLVFTWESLPVVGGTTYVAHFTEAAGLSPDDEVRVAGVKVGEVTGVELENSYVKVSFRSRGVWLGDRTVAAVRIKTLLGQKMLALEPAGGADLDPDTPIPLERTITAYDVIDAFSDLSKTVEDIDAESLATSFDTLAQTFSATTPDEVRTALEGMSALSRTVASRDEELRTLLEHSAGVGKILADRTEQFTALLDDGAVLLREFADRREAIGALLRGTRDLSAQLKALIGENQARIGPALSQLDRVAGVLQRNQANLDKALKLAGPFYRLVGNAVGNGRWIDTYICGLIPAADGVAGCVPPRR</sequence>
<dbReference type="InterPro" id="IPR005693">
    <property type="entry name" value="Mce"/>
</dbReference>
<reference evidence="5" key="1">
    <citation type="journal article" date="2019" name="Int. J. Syst. Evol. Microbiol.">
        <title>The Global Catalogue of Microorganisms (GCM) 10K type strain sequencing project: providing services to taxonomists for standard genome sequencing and annotation.</title>
        <authorList>
            <consortium name="The Broad Institute Genomics Platform"/>
            <consortium name="The Broad Institute Genome Sequencing Center for Infectious Disease"/>
            <person name="Wu L."/>
            <person name="Ma J."/>
        </authorList>
    </citation>
    <scope>NUCLEOTIDE SEQUENCE [LARGE SCALE GENOMIC DNA]</scope>
    <source>
        <strain evidence="5">CCUG 59778</strain>
    </source>
</reference>
<dbReference type="RefSeq" id="WP_378249252.1">
    <property type="nucleotide sequence ID" value="NZ_JBHSKF010000011.1"/>
</dbReference>
<dbReference type="Pfam" id="PF02470">
    <property type="entry name" value="MlaD"/>
    <property type="match status" value="1"/>
</dbReference>
<dbReference type="Proteomes" id="UP001596157">
    <property type="component" value="Unassembled WGS sequence"/>
</dbReference>
<dbReference type="EMBL" id="JBHSKF010000011">
    <property type="protein sequence ID" value="MFC5289402.1"/>
    <property type="molecule type" value="Genomic_DNA"/>
</dbReference>
<proteinExistence type="predicted"/>
<feature type="transmembrane region" description="Helical" evidence="1">
    <location>
        <begin position="12"/>
        <end position="30"/>
    </location>
</feature>
<keyword evidence="1" id="KW-0812">Transmembrane</keyword>
<organism evidence="4 5">
    <name type="scientific">Actinokineospora guangxiensis</name>
    <dbReference type="NCBI Taxonomy" id="1490288"/>
    <lineage>
        <taxon>Bacteria</taxon>
        <taxon>Bacillati</taxon>
        <taxon>Actinomycetota</taxon>
        <taxon>Actinomycetes</taxon>
        <taxon>Pseudonocardiales</taxon>
        <taxon>Pseudonocardiaceae</taxon>
        <taxon>Actinokineospora</taxon>
    </lineage>
</organism>
<dbReference type="PANTHER" id="PTHR33371:SF18">
    <property type="entry name" value="MCE-FAMILY PROTEIN MCE3C"/>
    <property type="match status" value="1"/>
</dbReference>
<evidence type="ECO:0000259" key="3">
    <source>
        <dbReference type="Pfam" id="PF11887"/>
    </source>
</evidence>
<gene>
    <name evidence="4" type="ORF">ACFPM7_20315</name>
</gene>
<dbReference type="PANTHER" id="PTHR33371">
    <property type="entry name" value="INTERMEMBRANE PHOSPHOLIPID TRANSPORT SYSTEM BINDING PROTEIN MLAD-RELATED"/>
    <property type="match status" value="1"/>
</dbReference>
<feature type="domain" description="Mammalian cell entry C-terminal" evidence="3">
    <location>
        <begin position="116"/>
        <end position="301"/>
    </location>
</feature>
<dbReference type="InterPro" id="IPR052336">
    <property type="entry name" value="MlaD_Phospholipid_Transporter"/>
</dbReference>
<evidence type="ECO:0000256" key="1">
    <source>
        <dbReference type="SAM" id="Phobius"/>
    </source>
</evidence>
<comment type="caution">
    <text evidence="4">The sequence shown here is derived from an EMBL/GenBank/DDBJ whole genome shotgun (WGS) entry which is preliminary data.</text>
</comment>
<protein>
    <submittedName>
        <fullName evidence="4">MCE family protein</fullName>
    </submittedName>
</protein>
<keyword evidence="5" id="KW-1185">Reference proteome</keyword>
<dbReference type="NCBIfam" id="TIGR00996">
    <property type="entry name" value="Mtu_fam_mce"/>
    <property type="match status" value="1"/>
</dbReference>
<name>A0ABW0ERB9_9PSEU</name>
<keyword evidence="1" id="KW-0472">Membrane</keyword>
<dbReference type="Pfam" id="PF11887">
    <property type="entry name" value="Mce4_CUP1"/>
    <property type="match status" value="1"/>
</dbReference>
<evidence type="ECO:0000313" key="4">
    <source>
        <dbReference type="EMBL" id="MFC5289402.1"/>
    </source>
</evidence>
<accession>A0ABW0ERB9</accession>
<dbReference type="InterPro" id="IPR024516">
    <property type="entry name" value="Mce_C"/>
</dbReference>
<evidence type="ECO:0000313" key="5">
    <source>
        <dbReference type="Proteomes" id="UP001596157"/>
    </source>
</evidence>
<keyword evidence="1" id="KW-1133">Transmembrane helix</keyword>
<dbReference type="InterPro" id="IPR003399">
    <property type="entry name" value="Mce/MlaD"/>
</dbReference>
<evidence type="ECO:0000259" key="2">
    <source>
        <dbReference type="Pfam" id="PF02470"/>
    </source>
</evidence>
<dbReference type="PRINTS" id="PR01782">
    <property type="entry name" value="MCEVIRFACTOR"/>
</dbReference>
<feature type="domain" description="Mce/MlaD" evidence="2">
    <location>
        <begin position="38"/>
        <end position="111"/>
    </location>
</feature>